<dbReference type="Proteomes" id="UP000053732">
    <property type="component" value="Unassembled WGS sequence"/>
</dbReference>
<evidence type="ECO:0000256" key="1">
    <source>
        <dbReference type="SAM" id="MobiDB-lite"/>
    </source>
</evidence>
<proteinExistence type="predicted"/>
<organism evidence="2 3">
    <name type="scientific">Penicillium camemberti (strain FM 013)</name>
    <dbReference type="NCBI Taxonomy" id="1429867"/>
    <lineage>
        <taxon>Eukaryota</taxon>
        <taxon>Fungi</taxon>
        <taxon>Dikarya</taxon>
        <taxon>Ascomycota</taxon>
        <taxon>Pezizomycotina</taxon>
        <taxon>Eurotiomycetes</taxon>
        <taxon>Eurotiomycetidae</taxon>
        <taxon>Eurotiales</taxon>
        <taxon>Aspergillaceae</taxon>
        <taxon>Penicillium</taxon>
    </lineage>
</organism>
<reference evidence="2 3" key="1">
    <citation type="journal article" date="2014" name="Nat. Commun.">
        <title>Multiple recent horizontal transfers of a large genomic region in cheese making fungi.</title>
        <authorList>
            <person name="Cheeseman K."/>
            <person name="Ropars J."/>
            <person name="Renault P."/>
            <person name="Dupont J."/>
            <person name="Gouzy J."/>
            <person name="Branca A."/>
            <person name="Abraham A.L."/>
            <person name="Ceppi M."/>
            <person name="Conseiller E."/>
            <person name="Debuchy R."/>
            <person name="Malagnac F."/>
            <person name="Goarin A."/>
            <person name="Silar P."/>
            <person name="Lacoste S."/>
            <person name="Sallet E."/>
            <person name="Bensimon A."/>
            <person name="Giraud T."/>
            <person name="Brygoo Y."/>
        </authorList>
    </citation>
    <scope>NUCLEOTIDE SEQUENCE [LARGE SCALE GENOMIC DNA]</scope>
    <source>
        <strain evidence="3">FM 013</strain>
    </source>
</reference>
<dbReference type="EMBL" id="HG793145">
    <property type="protein sequence ID" value="CRL24488.1"/>
    <property type="molecule type" value="Genomic_DNA"/>
</dbReference>
<accession>A0A0G4PDS8</accession>
<gene>
    <name evidence="2" type="ORF">PCAMFM013_S012g000097</name>
</gene>
<dbReference type="AlphaFoldDB" id="A0A0G4PDS8"/>
<name>A0A0G4PDS8_PENC3</name>
<protein>
    <submittedName>
        <fullName evidence="2">Str. FM013</fullName>
    </submittedName>
</protein>
<evidence type="ECO:0000313" key="2">
    <source>
        <dbReference type="EMBL" id="CRL24488.1"/>
    </source>
</evidence>
<sequence length="71" mass="7882">MQMETDIRNEINALNGRGDNQSGSGEFSRDIDLRATTREMGLVLDFLSSFRQCTGALIPVNTVGWLTGIKY</sequence>
<feature type="region of interest" description="Disordered" evidence="1">
    <location>
        <begin position="1"/>
        <end position="28"/>
    </location>
</feature>
<evidence type="ECO:0000313" key="3">
    <source>
        <dbReference type="Proteomes" id="UP000053732"/>
    </source>
</evidence>
<keyword evidence="3" id="KW-1185">Reference proteome</keyword>